<protein>
    <recommendedName>
        <fullName evidence="9">Zn(2)-C6 fungal-type domain-containing protein</fullName>
    </recommendedName>
</protein>
<dbReference type="SMART" id="SM00906">
    <property type="entry name" value="Fungal_trans"/>
    <property type="match status" value="1"/>
</dbReference>
<dbReference type="GO" id="GO:0000981">
    <property type="term" value="F:DNA-binding transcription factor activity, RNA polymerase II-specific"/>
    <property type="evidence" value="ECO:0007669"/>
    <property type="project" value="InterPro"/>
</dbReference>
<evidence type="ECO:0000259" key="9">
    <source>
        <dbReference type="PROSITE" id="PS50048"/>
    </source>
</evidence>
<dbReference type="PANTHER" id="PTHR31313">
    <property type="entry name" value="TY1 ENHANCER ACTIVATOR"/>
    <property type="match status" value="1"/>
</dbReference>
<dbReference type="GO" id="GO:0005634">
    <property type="term" value="C:nucleus"/>
    <property type="evidence" value="ECO:0007669"/>
    <property type="project" value="UniProtKB-SubCell"/>
</dbReference>
<reference evidence="10" key="1">
    <citation type="journal article" date="2020" name="Stud. Mycol.">
        <title>101 Dothideomycetes genomes: a test case for predicting lifestyles and emergence of pathogens.</title>
        <authorList>
            <person name="Haridas S."/>
            <person name="Albert R."/>
            <person name="Binder M."/>
            <person name="Bloem J."/>
            <person name="Labutti K."/>
            <person name="Salamov A."/>
            <person name="Andreopoulos B."/>
            <person name="Baker S."/>
            <person name="Barry K."/>
            <person name="Bills G."/>
            <person name="Bluhm B."/>
            <person name="Cannon C."/>
            <person name="Castanera R."/>
            <person name="Culley D."/>
            <person name="Daum C."/>
            <person name="Ezra D."/>
            <person name="Gonzalez J."/>
            <person name="Henrissat B."/>
            <person name="Kuo A."/>
            <person name="Liang C."/>
            <person name="Lipzen A."/>
            <person name="Lutzoni F."/>
            <person name="Magnuson J."/>
            <person name="Mondo S."/>
            <person name="Nolan M."/>
            <person name="Ohm R."/>
            <person name="Pangilinan J."/>
            <person name="Park H.-J."/>
            <person name="Ramirez L."/>
            <person name="Alfaro M."/>
            <person name="Sun H."/>
            <person name="Tritt A."/>
            <person name="Yoshinaga Y."/>
            <person name="Zwiers L.-H."/>
            <person name="Turgeon B."/>
            <person name="Goodwin S."/>
            <person name="Spatafora J."/>
            <person name="Crous P."/>
            <person name="Grigoriev I."/>
        </authorList>
    </citation>
    <scope>NUCLEOTIDE SEQUENCE</scope>
    <source>
        <strain evidence="10">CBS 113389</strain>
    </source>
</reference>
<dbReference type="InterPro" id="IPR007219">
    <property type="entry name" value="XnlR_reg_dom"/>
</dbReference>
<feature type="region of interest" description="Disordered" evidence="8">
    <location>
        <begin position="1"/>
        <end position="22"/>
    </location>
</feature>
<dbReference type="AlphaFoldDB" id="A0A6A6Q283"/>
<evidence type="ECO:0000256" key="3">
    <source>
        <dbReference type="ARBA" id="ARBA00022833"/>
    </source>
</evidence>
<evidence type="ECO:0000313" key="11">
    <source>
        <dbReference type="Proteomes" id="UP000799767"/>
    </source>
</evidence>
<dbReference type="Gene3D" id="4.10.240.10">
    <property type="entry name" value="Zn(2)-C6 fungal-type DNA-binding domain"/>
    <property type="match status" value="1"/>
</dbReference>
<organism evidence="10 11">
    <name type="scientific">Neohortaea acidophila</name>
    <dbReference type="NCBI Taxonomy" id="245834"/>
    <lineage>
        <taxon>Eukaryota</taxon>
        <taxon>Fungi</taxon>
        <taxon>Dikarya</taxon>
        <taxon>Ascomycota</taxon>
        <taxon>Pezizomycotina</taxon>
        <taxon>Dothideomycetes</taxon>
        <taxon>Dothideomycetidae</taxon>
        <taxon>Mycosphaerellales</taxon>
        <taxon>Teratosphaeriaceae</taxon>
        <taxon>Neohortaea</taxon>
    </lineage>
</organism>
<dbReference type="InterPro" id="IPR051615">
    <property type="entry name" value="Transcr_Regulatory_Elem"/>
</dbReference>
<proteinExistence type="predicted"/>
<keyword evidence="7" id="KW-0539">Nucleus</keyword>
<evidence type="ECO:0000256" key="5">
    <source>
        <dbReference type="ARBA" id="ARBA00023125"/>
    </source>
</evidence>
<dbReference type="SMART" id="SM00066">
    <property type="entry name" value="GAL4"/>
    <property type="match status" value="1"/>
</dbReference>
<keyword evidence="2" id="KW-0479">Metal-binding</keyword>
<keyword evidence="5" id="KW-0238">DNA-binding</keyword>
<feature type="compositionally biased region" description="Polar residues" evidence="8">
    <location>
        <begin position="118"/>
        <end position="132"/>
    </location>
</feature>
<keyword evidence="3" id="KW-0862">Zinc</keyword>
<dbReference type="InterPro" id="IPR036864">
    <property type="entry name" value="Zn2-C6_fun-type_DNA-bd_sf"/>
</dbReference>
<evidence type="ECO:0000256" key="8">
    <source>
        <dbReference type="SAM" id="MobiDB-lite"/>
    </source>
</evidence>
<dbReference type="GO" id="GO:0008270">
    <property type="term" value="F:zinc ion binding"/>
    <property type="evidence" value="ECO:0007669"/>
    <property type="project" value="InterPro"/>
</dbReference>
<evidence type="ECO:0000313" key="10">
    <source>
        <dbReference type="EMBL" id="KAF2486141.1"/>
    </source>
</evidence>
<keyword evidence="6" id="KW-0804">Transcription</keyword>
<evidence type="ECO:0000256" key="6">
    <source>
        <dbReference type="ARBA" id="ARBA00023163"/>
    </source>
</evidence>
<evidence type="ECO:0000256" key="4">
    <source>
        <dbReference type="ARBA" id="ARBA00023015"/>
    </source>
</evidence>
<evidence type="ECO:0000256" key="2">
    <source>
        <dbReference type="ARBA" id="ARBA00022723"/>
    </source>
</evidence>
<dbReference type="SUPFAM" id="SSF57701">
    <property type="entry name" value="Zn2/Cys6 DNA-binding domain"/>
    <property type="match status" value="1"/>
</dbReference>
<dbReference type="Pfam" id="PF04082">
    <property type="entry name" value="Fungal_trans"/>
    <property type="match status" value="1"/>
</dbReference>
<dbReference type="GO" id="GO:0003677">
    <property type="term" value="F:DNA binding"/>
    <property type="evidence" value="ECO:0007669"/>
    <property type="project" value="UniProtKB-KW"/>
</dbReference>
<dbReference type="PROSITE" id="PS00463">
    <property type="entry name" value="ZN2_CY6_FUNGAL_1"/>
    <property type="match status" value="1"/>
</dbReference>
<dbReference type="PROSITE" id="PS50048">
    <property type="entry name" value="ZN2_CY6_FUNGAL_2"/>
    <property type="match status" value="1"/>
</dbReference>
<sequence>METGEATATPAPRGTGRSGPRASLACMNCRQRKIKCRMTDPNSAACHSCRSLDLPCIVNKDGDRRKAGSRQHVAALQERLDYLESYIANQNAAAADSSSAFPSNVGPPPMGVHMPSFDGSTASARRSSNLPDSQGSQSSPQSAMSNVNNLMYMDHDVSPGQALPGGQSRQADLGRLTPSSDKETNRLQLDEAYGGPRFYGPTSQAHIHRQSVPVESEEHATHDEGLNIDSTPLRTAIFSTYWKIQPHSIVMVDESLFLEGREGRRRSEYYSTFLEDALLASATRMSTSGGVRALGPKFVERAKAAIADELERPNTATLQAFLLLSDFEATRGRDRLGYLYCGIGCRLVFDLGLHESCADLVSRGKMAPHEAMWRHTVFLGSYVYDKLWSLYTGRPGTIPIATVDVAHSRALASGWLGPASLDPWVRLSSDISEATDILNGTSPLNDEAKERLVRLDETIQRRPENLPLELMLNKDRVSDLPPSAYSLHIQFHGIRIILHRLLYKTATHQAIESPSDADHRNFSLEHSRAIMYENATQIAQLVSVYQQIFGIEQVITIMLDNSYVAAVVLVSHLLRVGQMDPVPPGVDRDMNRLRALADLLSKAQKHYPVTVRMRFSLASHVENTPMAGIFGTFAHNTHEPQNATVTEVPSNIPAHARQTLPEGSAEIFQDFNAGRADMALFEDWGGDTGESIFQEMDMQNMLSWALSPHNTRTDLAFQ</sequence>
<dbReference type="Proteomes" id="UP000799767">
    <property type="component" value="Unassembled WGS sequence"/>
</dbReference>
<comment type="subcellular location">
    <subcellularLocation>
        <location evidence="1">Nucleus</location>
    </subcellularLocation>
</comment>
<evidence type="ECO:0000256" key="1">
    <source>
        <dbReference type="ARBA" id="ARBA00004123"/>
    </source>
</evidence>
<dbReference type="GeneID" id="54473590"/>
<dbReference type="GO" id="GO:0006351">
    <property type="term" value="P:DNA-templated transcription"/>
    <property type="evidence" value="ECO:0007669"/>
    <property type="project" value="InterPro"/>
</dbReference>
<dbReference type="OrthoDB" id="4161332at2759"/>
<dbReference type="EMBL" id="MU001632">
    <property type="protein sequence ID" value="KAF2486141.1"/>
    <property type="molecule type" value="Genomic_DNA"/>
</dbReference>
<feature type="domain" description="Zn(2)-C6 fungal-type" evidence="9">
    <location>
        <begin position="25"/>
        <end position="58"/>
    </location>
</feature>
<dbReference type="Pfam" id="PF00172">
    <property type="entry name" value="Zn_clus"/>
    <property type="match status" value="1"/>
</dbReference>
<dbReference type="RefSeq" id="XP_033592710.1">
    <property type="nucleotide sequence ID" value="XM_033732588.1"/>
</dbReference>
<accession>A0A6A6Q283</accession>
<gene>
    <name evidence="10" type="ORF">BDY17DRAFT_290899</name>
</gene>
<name>A0A6A6Q283_9PEZI</name>
<evidence type="ECO:0000256" key="7">
    <source>
        <dbReference type="ARBA" id="ARBA00023242"/>
    </source>
</evidence>
<dbReference type="PANTHER" id="PTHR31313:SF81">
    <property type="entry name" value="TY1 ENHANCER ACTIVATOR"/>
    <property type="match status" value="1"/>
</dbReference>
<feature type="compositionally biased region" description="Low complexity" evidence="8">
    <location>
        <begin position="94"/>
        <end position="104"/>
    </location>
</feature>
<dbReference type="CDD" id="cd12148">
    <property type="entry name" value="fungal_TF_MHR"/>
    <property type="match status" value="1"/>
</dbReference>
<feature type="compositionally biased region" description="Low complexity" evidence="8">
    <location>
        <begin position="133"/>
        <end position="145"/>
    </location>
</feature>
<keyword evidence="4" id="KW-0805">Transcription regulation</keyword>
<dbReference type="CDD" id="cd00067">
    <property type="entry name" value="GAL4"/>
    <property type="match status" value="1"/>
</dbReference>
<feature type="region of interest" description="Disordered" evidence="8">
    <location>
        <begin position="94"/>
        <end position="186"/>
    </location>
</feature>
<dbReference type="InterPro" id="IPR001138">
    <property type="entry name" value="Zn2Cys6_DnaBD"/>
</dbReference>
<keyword evidence="11" id="KW-1185">Reference proteome</keyword>